<sequence>MSSLQTHSQESPSGLNESWVELDAAPGGMVRVSSIHDDEGTMEKLLIEAQRESNQSSAIGSKSNSKGNSPRGVQTPASISPKGLQSPSSGSELAGDFNGLSSRIINEDLKANTDWIWDWSSRPEPMPPKEFKFRRPPQKAPLSIRNTKAMKTGFTELIPLLIISNLMSLVLGAGIGWFFAKKMASSGLTAIPMPLD</sequence>
<dbReference type="Pfam" id="PF06553">
    <property type="entry name" value="BNIP3"/>
    <property type="match status" value="1"/>
</dbReference>
<dbReference type="InterPro" id="IPR010548">
    <property type="entry name" value="BNIP3"/>
</dbReference>
<protein>
    <submittedName>
        <fullName evidence="12">BCL2/adenovirus E1B 19 kDa protein-interacting protein 3-like</fullName>
    </submittedName>
</protein>
<feature type="compositionally biased region" description="Basic and acidic residues" evidence="9">
    <location>
        <begin position="34"/>
        <end position="51"/>
    </location>
</feature>
<keyword evidence="5" id="KW-0053">Apoptosis</keyword>
<feature type="region of interest" description="Disordered" evidence="9">
    <location>
        <begin position="1"/>
        <end position="93"/>
    </location>
</feature>
<dbReference type="PANTHER" id="PTHR15186:SF5">
    <property type="entry name" value="BNIP3, ISOFORM A"/>
    <property type="match status" value="1"/>
</dbReference>
<name>A0ABM1ELR0_PRICU</name>
<proteinExistence type="inferred from homology"/>
<evidence type="ECO:0000256" key="3">
    <source>
        <dbReference type="ARBA" id="ARBA00007710"/>
    </source>
</evidence>
<keyword evidence="4 10" id="KW-0812">Transmembrane</keyword>
<comment type="similarity">
    <text evidence="3">Belongs to the NIP3 family.</text>
</comment>
<keyword evidence="6 10" id="KW-1133">Transmembrane helix</keyword>
<dbReference type="Proteomes" id="UP000695022">
    <property type="component" value="Unplaced"/>
</dbReference>
<evidence type="ECO:0000256" key="1">
    <source>
        <dbReference type="ARBA" id="ARBA00004167"/>
    </source>
</evidence>
<comment type="subcellular location">
    <subcellularLocation>
        <location evidence="1">Membrane</location>
        <topology evidence="1">Single-pass membrane protein</topology>
    </subcellularLocation>
    <subcellularLocation>
        <location evidence="2">Mitochondrion membrane</location>
    </subcellularLocation>
</comment>
<evidence type="ECO:0000313" key="11">
    <source>
        <dbReference type="Proteomes" id="UP000695022"/>
    </source>
</evidence>
<evidence type="ECO:0000256" key="6">
    <source>
        <dbReference type="ARBA" id="ARBA00022989"/>
    </source>
</evidence>
<organism evidence="11 12">
    <name type="scientific">Priapulus caudatus</name>
    <name type="common">Priapulid worm</name>
    <dbReference type="NCBI Taxonomy" id="37621"/>
    <lineage>
        <taxon>Eukaryota</taxon>
        <taxon>Metazoa</taxon>
        <taxon>Ecdysozoa</taxon>
        <taxon>Scalidophora</taxon>
        <taxon>Priapulida</taxon>
        <taxon>Priapulimorpha</taxon>
        <taxon>Priapulimorphida</taxon>
        <taxon>Priapulidae</taxon>
        <taxon>Priapulus</taxon>
    </lineage>
</organism>
<evidence type="ECO:0000256" key="5">
    <source>
        <dbReference type="ARBA" id="ARBA00022703"/>
    </source>
</evidence>
<feature type="compositionally biased region" description="Polar residues" evidence="9">
    <location>
        <begin position="1"/>
        <end position="16"/>
    </location>
</feature>
<evidence type="ECO:0000256" key="9">
    <source>
        <dbReference type="SAM" id="MobiDB-lite"/>
    </source>
</evidence>
<dbReference type="RefSeq" id="XP_014673131.1">
    <property type="nucleotide sequence ID" value="XM_014817645.1"/>
</dbReference>
<keyword evidence="7" id="KW-0496">Mitochondrion</keyword>
<dbReference type="PANTHER" id="PTHR15186">
    <property type="entry name" value="RE48077P"/>
    <property type="match status" value="1"/>
</dbReference>
<feature type="compositionally biased region" description="Polar residues" evidence="9">
    <location>
        <begin position="52"/>
        <end position="91"/>
    </location>
</feature>
<evidence type="ECO:0000256" key="2">
    <source>
        <dbReference type="ARBA" id="ARBA00004325"/>
    </source>
</evidence>
<dbReference type="GeneID" id="106813499"/>
<reference evidence="12" key="1">
    <citation type="submission" date="2025-08" db="UniProtKB">
        <authorList>
            <consortium name="RefSeq"/>
        </authorList>
    </citation>
    <scope>IDENTIFICATION</scope>
</reference>
<evidence type="ECO:0000256" key="4">
    <source>
        <dbReference type="ARBA" id="ARBA00022692"/>
    </source>
</evidence>
<keyword evidence="8 10" id="KW-0472">Membrane</keyword>
<gene>
    <name evidence="12" type="primary">LOC106813499</name>
</gene>
<evidence type="ECO:0000313" key="12">
    <source>
        <dbReference type="RefSeq" id="XP_014673131.1"/>
    </source>
</evidence>
<evidence type="ECO:0000256" key="7">
    <source>
        <dbReference type="ARBA" id="ARBA00023128"/>
    </source>
</evidence>
<keyword evidence="11" id="KW-1185">Reference proteome</keyword>
<feature type="transmembrane region" description="Helical" evidence="10">
    <location>
        <begin position="157"/>
        <end position="180"/>
    </location>
</feature>
<evidence type="ECO:0000256" key="8">
    <source>
        <dbReference type="ARBA" id="ARBA00023136"/>
    </source>
</evidence>
<accession>A0ABM1ELR0</accession>
<evidence type="ECO:0000256" key="10">
    <source>
        <dbReference type="SAM" id="Phobius"/>
    </source>
</evidence>